<dbReference type="PANTHER" id="PTHR39189">
    <property type="entry name" value="UPF0173 METAL-DEPENDENT HYDROLASE YTKL"/>
    <property type="match status" value="1"/>
</dbReference>
<dbReference type="Gene3D" id="3.60.15.10">
    <property type="entry name" value="Ribonuclease Z/Hydroxyacylglutathione hydrolase-like"/>
    <property type="match status" value="1"/>
</dbReference>
<organism evidence="1 2">
    <name type="scientific">Candidatus Buchananbacteria bacterium RIFCSPHIGHO2_02_FULL_56_16</name>
    <dbReference type="NCBI Taxonomy" id="1797542"/>
    <lineage>
        <taxon>Bacteria</taxon>
        <taxon>Candidatus Buchananiibacteriota</taxon>
    </lineage>
</organism>
<dbReference type="STRING" id="1797542.A3J59_01010"/>
<gene>
    <name evidence="1" type="ORF">A3J59_01010</name>
</gene>
<dbReference type="AlphaFoldDB" id="A0A1G1YHU7"/>
<sequence length="225" mass="24573">MIITWFGQSCFRLQGDSSTLVTDPYDQSLGLRLPRLTADIVTVSHDHHDHNNVAAVKGVDGSPRSAGEAGNAPFTITMPGEYEVKGTFVYGIPAFHDNKQGAERGPNIIYRIEMDGITLAHLGDLGHPLTNGEIEKLEGVDILMIPVGGFYTIDAKQATEIISQLEPRLIIPMHYQLPGLTTSKLADVRAFCKEMGVTPNGAEPKLKVTKRDLPQEDMKVVILTP</sequence>
<dbReference type="PANTHER" id="PTHR39189:SF1">
    <property type="entry name" value="UPF0173 METAL-DEPENDENT HYDROLASE YTKL"/>
    <property type="match status" value="1"/>
</dbReference>
<comment type="caution">
    <text evidence="1">The sequence shown here is derived from an EMBL/GenBank/DDBJ whole genome shotgun (WGS) entry which is preliminary data.</text>
</comment>
<dbReference type="Proteomes" id="UP000177310">
    <property type="component" value="Unassembled WGS sequence"/>
</dbReference>
<dbReference type="SUPFAM" id="SSF56281">
    <property type="entry name" value="Metallo-hydrolase/oxidoreductase"/>
    <property type="match status" value="1"/>
</dbReference>
<dbReference type="EMBL" id="MHIL01000011">
    <property type="protein sequence ID" value="OGY51902.1"/>
    <property type="molecule type" value="Genomic_DNA"/>
</dbReference>
<name>A0A1G1YHU7_9BACT</name>
<evidence type="ECO:0000313" key="2">
    <source>
        <dbReference type="Proteomes" id="UP000177310"/>
    </source>
</evidence>
<accession>A0A1G1YHU7</accession>
<evidence type="ECO:0008006" key="3">
    <source>
        <dbReference type="Google" id="ProtNLM"/>
    </source>
</evidence>
<protein>
    <recommendedName>
        <fullName evidence="3">Lactamase</fullName>
    </recommendedName>
</protein>
<dbReference type="InterPro" id="IPR036866">
    <property type="entry name" value="RibonucZ/Hydroxyglut_hydro"/>
</dbReference>
<dbReference type="Pfam" id="PF13483">
    <property type="entry name" value="Lactamase_B_3"/>
    <property type="match status" value="1"/>
</dbReference>
<reference evidence="1 2" key="1">
    <citation type="journal article" date="2016" name="Nat. Commun.">
        <title>Thousands of microbial genomes shed light on interconnected biogeochemical processes in an aquifer system.</title>
        <authorList>
            <person name="Anantharaman K."/>
            <person name="Brown C.T."/>
            <person name="Hug L.A."/>
            <person name="Sharon I."/>
            <person name="Castelle C.J."/>
            <person name="Probst A.J."/>
            <person name="Thomas B.C."/>
            <person name="Singh A."/>
            <person name="Wilkins M.J."/>
            <person name="Karaoz U."/>
            <person name="Brodie E.L."/>
            <person name="Williams K.H."/>
            <person name="Hubbard S.S."/>
            <person name="Banfield J.F."/>
        </authorList>
    </citation>
    <scope>NUCLEOTIDE SEQUENCE [LARGE SCALE GENOMIC DNA]</scope>
</reference>
<proteinExistence type="predicted"/>
<evidence type="ECO:0000313" key="1">
    <source>
        <dbReference type="EMBL" id="OGY51902.1"/>
    </source>
</evidence>